<evidence type="ECO:0000256" key="21">
    <source>
        <dbReference type="ARBA" id="ARBA00058818"/>
    </source>
</evidence>
<dbReference type="GO" id="GO:0005524">
    <property type="term" value="F:ATP binding"/>
    <property type="evidence" value="ECO:0007669"/>
    <property type="project" value="UniProtKB-UniRule"/>
</dbReference>
<protein>
    <recommendedName>
        <fullName evidence="5">non-specific serine/threonine protein kinase</fullName>
        <ecNumber evidence="5">2.7.11.1</ecNumber>
    </recommendedName>
</protein>
<dbReference type="InterPro" id="IPR017441">
    <property type="entry name" value="Protein_kinase_ATP_BS"/>
</dbReference>
<dbReference type="GO" id="GO:0005886">
    <property type="term" value="C:plasma membrane"/>
    <property type="evidence" value="ECO:0007669"/>
    <property type="project" value="UniProtKB-SubCell"/>
</dbReference>
<evidence type="ECO:0000256" key="13">
    <source>
        <dbReference type="ARBA" id="ARBA00022777"/>
    </source>
</evidence>
<evidence type="ECO:0000256" key="10">
    <source>
        <dbReference type="ARBA" id="ARBA00022729"/>
    </source>
</evidence>
<name>A0ABD1N2N3_9FABA</name>
<dbReference type="SUPFAM" id="SSF56112">
    <property type="entry name" value="Protein kinase-like (PK-like)"/>
    <property type="match status" value="1"/>
</dbReference>
<evidence type="ECO:0000256" key="1">
    <source>
        <dbReference type="ARBA" id="ARBA00004251"/>
    </source>
</evidence>
<dbReference type="InterPro" id="IPR013320">
    <property type="entry name" value="ConA-like_dom_sf"/>
</dbReference>
<accession>A0ABD1N2N3</accession>
<evidence type="ECO:0000256" key="14">
    <source>
        <dbReference type="ARBA" id="ARBA00022821"/>
    </source>
</evidence>
<dbReference type="Proteomes" id="UP001603857">
    <property type="component" value="Unassembled WGS sequence"/>
</dbReference>
<keyword evidence="28" id="KW-1185">Reference proteome</keyword>
<dbReference type="FunFam" id="1.10.510.10:FF:000240">
    <property type="entry name" value="Lectin-domain containing receptor kinase A4.3"/>
    <property type="match status" value="1"/>
</dbReference>
<gene>
    <name evidence="27" type="ORF">Fmac_009987</name>
</gene>
<evidence type="ECO:0000256" key="2">
    <source>
        <dbReference type="ARBA" id="ARBA00007606"/>
    </source>
</evidence>
<dbReference type="PROSITE" id="PS50011">
    <property type="entry name" value="PROTEIN_KINASE_DOM"/>
    <property type="match status" value="1"/>
</dbReference>
<dbReference type="InterPro" id="IPR000719">
    <property type="entry name" value="Prot_kinase_dom"/>
</dbReference>
<evidence type="ECO:0000256" key="24">
    <source>
        <dbReference type="SAM" id="Phobius"/>
    </source>
</evidence>
<keyword evidence="18" id="KW-0675">Receptor</keyword>
<dbReference type="Gene3D" id="3.30.200.20">
    <property type="entry name" value="Phosphorylase Kinase, domain 1"/>
    <property type="match status" value="1"/>
</dbReference>
<dbReference type="GO" id="GO:0009626">
    <property type="term" value="P:plant-type hypersensitive response"/>
    <property type="evidence" value="ECO:0007669"/>
    <property type="project" value="UniProtKB-ARBA"/>
</dbReference>
<keyword evidence="16 24" id="KW-1133">Transmembrane helix</keyword>
<evidence type="ECO:0000256" key="23">
    <source>
        <dbReference type="PROSITE-ProRule" id="PRU10141"/>
    </source>
</evidence>
<dbReference type="InterPro" id="IPR008271">
    <property type="entry name" value="Ser/Thr_kinase_AS"/>
</dbReference>
<dbReference type="InterPro" id="IPR019825">
    <property type="entry name" value="Lectin_legB_Mn/Ca_BS"/>
</dbReference>
<keyword evidence="8" id="KW-0808">Transferase</keyword>
<evidence type="ECO:0000256" key="18">
    <source>
        <dbReference type="ARBA" id="ARBA00023170"/>
    </source>
</evidence>
<evidence type="ECO:0000256" key="8">
    <source>
        <dbReference type="ARBA" id="ARBA00022679"/>
    </source>
</evidence>
<evidence type="ECO:0000259" key="26">
    <source>
        <dbReference type="PROSITE" id="PS50011"/>
    </source>
</evidence>
<comment type="caution">
    <text evidence="27">The sequence shown here is derived from an EMBL/GenBank/DDBJ whole genome shotgun (WGS) entry which is preliminary data.</text>
</comment>
<feature type="signal peptide" evidence="25">
    <location>
        <begin position="1"/>
        <end position="19"/>
    </location>
</feature>
<keyword evidence="19" id="KW-0325">Glycoprotein</keyword>
<evidence type="ECO:0000256" key="15">
    <source>
        <dbReference type="ARBA" id="ARBA00022840"/>
    </source>
</evidence>
<dbReference type="GO" id="GO:0030246">
    <property type="term" value="F:carbohydrate binding"/>
    <property type="evidence" value="ECO:0007669"/>
    <property type="project" value="UniProtKB-KW"/>
</dbReference>
<dbReference type="FunFam" id="2.60.120.200:FF:000103">
    <property type="entry name" value="L-type lectin-domain containing receptor kinase IX.1"/>
    <property type="match status" value="1"/>
</dbReference>
<evidence type="ECO:0000256" key="6">
    <source>
        <dbReference type="ARBA" id="ARBA00022475"/>
    </source>
</evidence>
<keyword evidence="6" id="KW-1003">Cell membrane</keyword>
<feature type="transmembrane region" description="Helical" evidence="24">
    <location>
        <begin position="301"/>
        <end position="324"/>
    </location>
</feature>
<dbReference type="AlphaFoldDB" id="A0ABD1N2N3"/>
<keyword evidence="9 24" id="KW-0812">Transmembrane</keyword>
<dbReference type="Gene3D" id="1.10.510.10">
    <property type="entry name" value="Transferase(Phosphotransferase) domain 1"/>
    <property type="match status" value="1"/>
</dbReference>
<evidence type="ECO:0000256" key="22">
    <source>
        <dbReference type="ARBA" id="ARBA00063357"/>
    </source>
</evidence>
<evidence type="ECO:0000256" key="7">
    <source>
        <dbReference type="ARBA" id="ARBA00022527"/>
    </source>
</evidence>
<sequence>MALLCYAMGIVCLLPLVIFVNPLSFNYHGFEYDDTKIEGDATLSNSQIQLTATTRYQSNAYSVGRVTSFESLHLWDMSSGKLTDFSTQFSFVVFSNDTSFGDGLAFFFADPKLPLLKKIQEGGGLGLVDGDQLLNSTKHPFVAVEFDTHQNSWDPSGIHVGINFNSMRSHITVPWSVDIDIRQMKVYYCVIEYNSSTHNLNVSFTGNNINNKPIKSYISCNVDLRDYLPEWVIFGFSAATGILFEMNTLNSWSFHSTLQSNKNVSNQIPLISASPIPNPIPSPIPIATIDLKQKGKKGLSMWLEVGIGIATSLLILGLACILLWKRAKGKKEDSLVDLSMDDEFQKSIGPKRFCYRKLASATNNFSEAQKIGQGGFGGVYKGYLKDLNSNVAIKRISRESKQGIKEYATEVKIISQLRHRNLVQLIGWCHMKKDLILIYEFMQNGSLDSHLYHGKSILTWQIRYNIAMDLALAVLYLHEEWEQCVLHRDIKSSNVMLDSSFNAKLGDFGLARLVDHEKGTQTTMLAGTMGYIAPEYFATGKARKESDIYSFGVVLLELASGRKPIDHSANEGQITIFEWVWEHYRLGKLLEVADSKLGRVFDENQMEHLVIVGLWCANPDYTSRPSVRQVIQVLKFEAPLPSIPQKMPEPNYHSLSISNRWSDVLRVLSSNVGCLSWSDRRMETYKKYSDAQVSVRKMLQVQSMNSTEGIYLEGSAYL</sequence>
<keyword evidence="14" id="KW-0611">Plant defense</keyword>
<feature type="binding site" evidence="23">
    <location>
        <position position="394"/>
    </location>
    <ligand>
        <name>ATP</name>
        <dbReference type="ChEBI" id="CHEBI:30616"/>
    </ligand>
</feature>
<dbReference type="InterPro" id="IPR011009">
    <property type="entry name" value="Kinase-like_dom_sf"/>
</dbReference>
<keyword evidence="11" id="KW-0430">Lectin</keyword>
<comment type="function">
    <text evidence="20">Involved in resistance response to the pathogenic oomycetes Phytophthora infestans and Phytophthora capsici.</text>
</comment>
<dbReference type="EMBL" id="JBGMDY010000003">
    <property type="protein sequence ID" value="KAL2342047.1"/>
    <property type="molecule type" value="Genomic_DNA"/>
</dbReference>
<dbReference type="Pfam" id="PF00069">
    <property type="entry name" value="Pkinase"/>
    <property type="match status" value="1"/>
</dbReference>
<evidence type="ECO:0000256" key="19">
    <source>
        <dbReference type="ARBA" id="ARBA00023180"/>
    </source>
</evidence>
<reference evidence="27 28" key="1">
    <citation type="submission" date="2024-08" db="EMBL/GenBank/DDBJ databases">
        <title>Insights into the chromosomal genome structure of Flemingia macrophylla.</title>
        <authorList>
            <person name="Ding Y."/>
            <person name="Zhao Y."/>
            <person name="Bi W."/>
            <person name="Wu M."/>
            <person name="Zhao G."/>
            <person name="Gong Y."/>
            <person name="Li W."/>
            <person name="Zhang P."/>
        </authorList>
    </citation>
    <scope>NUCLEOTIDE SEQUENCE [LARGE SCALE GENOMIC DNA]</scope>
    <source>
        <strain evidence="27">DYQJB</strain>
        <tissue evidence="27">Leaf</tissue>
    </source>
</reference>
<dbReference type="PROSITE" id="PS00108">
    <property type="entry name" value="PROTEIN_KINASE_ST"/>
    <property type="match status" value="1"/>
</dbReference>
<evidence type="ECO:0000256" key="17">
    <source>
        <dbReference type="ARBA" id="ARBA00023136"/>
    </source>
</evidence>
<dbReference type="PROSITE" id="PS00107">
    <property type="entry name" value="PROTEIN_KINASE_ATP"/>
    <property type="match status" value="1"/>
</dbReference>
<evidence type="ECO:0000256" key="11">
    <source>
        <dbReference type="ARBA" id="ARBA00022734"/>
    </source>
</evidence>
<feature type="domain" description="Protein kinase" evidence="26">
    <location>
        <begin position="365"/>
        <end position="643"/>
    </location>
</feature>
<feature type="chain" id="PRO_5044836900" description="non-specific serine/threonine protein kinase" evidence="25">
    <location>
        <begin position="20"/>
        <end position="718"/>
    </location>
</feature>
<proteinExistence type="inferred from homology"/>
<evidence type="ECO:0000256" key="16">
    <source>
        <dbReference type="ARBA" id="ARBA00022989"/>
    </source>
</evidence>
<evidence type="ECO:0000256" key="3">
    <source>
        <dbReference type="ARBA" id="ARBA00008536"/>
    </source>
</evidence>
<keyword evidence="13" id="KW-0418">Kinase</keyword>
<evidence type="ECO:0000256" key="20">
    <source>
        <dbReference type="ARBA" id="ARBA00058054"/>
    </source>
</evidence>
<dbReference type="SUPFAM" id="SSF49899">
    <property type="entry name" value="Concanavalin A-like lectins/glucanases"/>
    <property type="match status" value="1"/>
</dbReference>
<dbReference type="FunFam" id="3.30.200.20:FF:000168">
    <property type="entry name" value="L-type lectin-domain containing receptor kinase IX.1"/>
    <property type="match status" value="1"/>
</dbReference>
<keyword evidence="15 23" id="KW-0067">ATP-binding</keyword>
<keyword evidence="7" id="KW-0723">Serine/threonine-protein kinase</keyword>
<comment type="function">
    <text evidence="21">Promotes hydrogen peroxide H(2)O(2) production and cell death.</text>
</comment>
<dbReference type="InterPro" id="IPR000985">
    <property type="entry name" value="Lectin_LegA_CS"/>
</dbReference>
<dbReference type="Gene3D" id="2.60.120.200">
    <property type="match status" value="1"/>
</dbReference>
<dbReference type="PROSITE" id="PS00307">
    <property type="entry name" value="LECTIN_LEGUME_BETA"/>
    <property type="match status" value="1"/>
</dbReference>
<dbReference type="PANTHER" id="PTHR27007">
    <property type="match status" value="1"/>
</dbReference>
<dbReference type="EC" id="2.7.11.1" evidence="5"/>
<keyword evidence="10 25" id="KW-0732">Signal</keyword>
<comment type="similarity">
    <text evidence="2">Belongs to the leguminous lectin family.</text>
</comment>
<keyword evidence="17 24" id="KW-0472">Membrane</keyword>
<organism evidence="27 28">
    <name type="scientific">Flemingia macrophylla</name>
    <dbReference type="NCBI Taxonomy" id="520843"/>
    <lineage>
        <taxon>Eukaryota</taxon>
        <taxon>Viridiplantae</taxon>
        <taxon>Streptophyta</taxon>
        <taxon>Embryophyta</taxon>
        <taxon>Tracheophyta</taxon>
        <taxon>Spermatophyta</taxon>
        <taxon>Magnoliopsida</taxon>
        <taxon>eudicotyledons</taxon>
        <taxon>Gunneridae</taxon>
        <taxon>Pentapetalae</taxon>
        <taxon>rosids</taxon>
        <taxon>fabids</taxon>
        <taxon>Fabales</taxon>
        <taxon>Fabaceae</taxon>
        <taxon>Papilionoideae</taxon>
        <taxon>50 kb inversion clade</taxon>
        <taxon>NPAAA clade</taxon>
        <taxon>indigoferoid/millettioid clade</taxon>
        <taxon>Phaseoleae</taxon>
        <taxon>Flemingia</taxon>
    </lineage>
</organism>
<keyword evidence="12 23" id="KW-0547">Nucleotide-binding</keyword>
<dbReference type="InterPro" id="IPR001220">
    <property type="entry name" value="Legume_lectin_dom"/>
</dbReference>
<comment type="similarity">
    <text evidence="3">In the N-terminal section; belongs to the leguminous lectin family.</text>
</comment>
<evidence type="ECO:0000256" key="25">
    <source>
        <dbReference type="SAM" id="SignalP"/>
    </source>
</evidence>
<comment type="subcellular location">
    <subcellularLocation>
        <location evidence="1">Cell membrane</location>
        <topology evidence="1">Single-pass type I membrane protein</topology>
    </subcellularLocation>
</comment>
<evidence type="ECO:0000256" key="4">
    <source>
        <dbReference type="ARBA" id="ARBA00010217"/>
    </source>
</evidence>
<dbReference type="Pfam" id="PF00139">
    <property type="entry name" value="Lectin_legB"/>
    <property type="match status" value="1"/>
</dbReference>
<evidence type="ECO:0000256" key="9">
    <source>
        <dbReference type="ARBA" id="ARBA00022692"/>
    </source>
</evidence>
<dbReference type="CDD" id="cd14066">
    <property type="entry name" value="STKc_IRAK"/>
    <property type="match status" value="1"/>
</dbReference>
<dbReference type="GO" id="GO:0002229">
    <property type="term" value="P:defense response to oomycetes"/>
    <property type="evidence" value="ECO:0007669"/>
    <property type="project" value="UniProtKB-ARBA"/>
</dbReference>
<evidence type="ECO:0000256" key="5">
    <source>
        <dbReference type="ARBA" id="ARBA00012513"/>
    </source>
</evidence>
<dbReference type="InterPro" id="IPR050528">
    <property type="entry name" value="L-type_Lectin-RKs"/>
</dbReference>
<evidence type="ECO:0000313" key="27">
    <source>
        <dbReference type="EMBL" id="KAL2342047.1"/>
    </source>
</evidence>
<evidence type="ECO:0000313" key="28">
    <source>
        <dbReference type="Proteomes" id="UP001603857"/>
    </source>
</evidence>
<evidence type="ECO:0000256" key="12">
    <source>
        <dbReference type="ARBA" id="ARBA00022741"/>
    </source>
</evidence>
<dbReference type="PROSITE" id="PS00308">
    <property type="entry name" value="LECTIN_LEGUME_ALPHA"/>
    <property type="match status" value="1"/>
</dbReference>
<comment type="subunit">
    <text evidence="22">Interacts with ABCG40.</text>
</comment>
<dbReference type="SMART" id="SM00220">
    <property type="entry name" value="S_TKc"/>
    <property type="match status" value="1"/>
</dbReference>
<dbReference type="CDD" id="cd06899">
    <property type="entry name" value="lectin_legume_LecRK_Arcelin_ConA"/>
    <property type="match status" value="1"/>
</dbReference>
<comment type="similarity">
    <text evidence="4">In the C-terminal section; belongs to the protein kinase superfamily. Ser/Thr protein kinase family.</text>
</comment>
<dbReference type="GO" id="GO:0004674">
    <property type="term" value="F:protein serine/threonine kinase activity"/>
    <property type="evidence" value="ECO:0007669"/>
    <property type="project" value="UniProtKB-KW"/>
</dbReference>